<name>A0A6P8GXV5_ACTTE</name>
<feature type="region of interest" description="Disordered" evidence="1">
    <location>
        <begin position="117"/>
        <end position="143"/>
    </location>
</feature>
<accession>A0A6P8GXV5</accession>
<dbReference type="SUPFAM" id="SSF52113">
    <property type="entry name" value="BRCT domain"/>
    <property type="match status" value="1"/>
</dbReference>
<sequence length="143" mass="16460">MASVLKRKRSDLEDHLINEVKYPDIRIYILPQRIQKTRMDILKKAACKKGFVVEESFSGSVTHVVSQYDSAEKILEALKRKSVENVELVNVNWLTACNTKGKPVTITESYRIKYSNPKEEYKPSDQQPSSNKDVKYICQRPAP</sequence>
<dbReference type="InterPro" id="IPR022312">
    <property type="entry name" value="DNA_pol_X"/>
</dbReference>
<dbReference type="Gene3D" id="3.40.50.10190">
    <property type="entry name" value="BRCT domain"/>
    <property type="match status" value="1"/>
</dbReference>
<keyword evidence="3" id="KW-1185">Reference proteome</keyword>
<dbReference type="InterPro" id="IPR036420">
    <property type="entry name" value="BRCT_dom_sf"/>
</dbReference>
<evidence type="ECO:0000313" key="3">
    <source>
        <dbReference type="Proteomes" id="UP000515163"/>
    </source>
</evidence>
<dbReference type="OrthoDB" id="205514at2759"/>
<evidence type="ECO:0000259" key="2">
    <source>
        <dbReference type="PROSITE" id="PS50172"/>
    </source>
</evidence>
<dbReference type="GO" id="GO:0003887">
    <property type="term" value="F:DNA-directed DNA polymerase activity"/>
    <property type="evidence" value="ECO:0007669"/>
    <property type="project" value="InterPro"/>
</dbReference>
<dbReference type="GeneID" id="116286667"/>
<dbReference type="PANTHER" id="PTHR11276:SF40">
    <property type="entry name" value="BRCT DOMAIN-CONTAINING PROTEIN"/>
    <property type="match status" value="1"/>
</dbReference>
<organism evidence="3 4">
    <name type="scientific">Actinia tenebrosa</name>
    <name type="common">Australian red waratah sea anemone</name>
    <dbReference type="NCBI Taxonomy" id="6105"/>
    <lineage>
        <taxon>Eukaryota</taxon>
        <taxon>Metazoa</taxon>
        <taxon>Cnidaria</taxon>
        <taxon>Anthozoa</taxon>
        <taxon>Hexacorallia</taxon>
        <taxon>Actiniaria</taxon>
        <taxon>Actiniidae</taxon>
        <taxon>Actinia</taxon>
    </lineage>
</organism>
<dbReference type="SMART" id="SM00292">
    <property type="entry name" value="BRCT"/>
    <property type="match status" value="1"/>
</dbReference>
<dbReference type="GO" id="GO:0006303">
    <property type="term" value="P:double-strand break repair via nonhomologous end joining"/>
    <property type="evidence" value="ECO:0007669"/>
    <property type="project" value="TreeGrafter"/>
</dbReference>
<dbReference type="GO" id="GO:0003677">
    <property type="term" value="F:DNA binding"/>
    <property type="evidence" value="ECO:0007669"/>
    <property type="project" value="InterPro"/>
</dbReference>
<dbReference type="Pfam" id="PF00533">
    <property type="entry name" value="BRCT"/>
    <property type="match status" value="1"/>
</dbReference>
<evidence type="ECO:0000313" key="4">
    <source>
        <dbReference type="RefSeq" id="XP_031549094.1"/>
    </source>
</evidence>
<gene>
    <name evidence="4" type="primary">LOC116286667</name>
</gene>
<reference evidence="4" key="1">
    <citation type="submission" date="2025-08" db="UniProtKB">
        <authorList>
            <consortium name="RefSeq"/>
        </authorList>
    </citation>
    <scope>IDENTIFICATION</scope>
</reference>
<dbReference type="KEGG" id="aten:116286667"/>
<dbReference type="AlphaFoldDB" id="A0A6P8GXV5"/>
<dbReference type="InterPro" id="IPR001357">
    <property type="entry name" value="BRCT_dom"/>
</dbReference>
<dbReference type="PANTHER" id="PTHR11276">
    <property type="entry name" value="DNA POLYMERASE TYPE-X FAMILY MEMBER"/>
    <property type="match status" value="1"/>
</dbReference>
<protein>
    <submittedName>
        <fullName evidence="4">DNA nucleotidylexotransferase-like</fullName>
    </submittedName>
</protein>
<dbReference type="RefSeq" id="XP_031549094.1">
    <property type="nucleotide sequence ID" value="XM_031693234.1"/>
</dbReference>
<dbReference type="InParanoid" id="A0A6P8GXV5"/>
<proteinExistence type="predicted"/>
<dbReference type="PROSITE" id="PS50172">
    <property type="entry name" value="BRCT"/>
    <property type="match status" value="1"/>
</dbReference>
<dbReference type="GO" id="GO:0005634">
    <property type="term" value="C:nucleus"/>
    <property type="evidence" value="ECO:0007669"/>
    <property type="project" value="TreeGrafter"/>
</dbReference>
<evidence type="ECO:0000256" key="1">
    <source>
        <dbReference type="SAM" id="MobiDB-lite"/>
    </source>
</evidence>
<feature type="domain" description="BRCT" evidence="2">
    <location>
        <begin position="17"/>
        <end position="111"/>
    </location>
</feature>
<feature type="non-terminal residue" evidence="4">
    <location>
        <position position="143"/>
    </location>
</feature>
<dbReference type="Proteomes" id="UP000515163">
    <property type="component" value="Unplaced"/>
</dbReference>